<comment type="similarity">
    <text evidence="3">Belongs to the cclA family.</text>
</comment>
<feature type="compositionally biased region" description="Basic residues" evidence="4">
    <location>
        <begin position="49"/>
        <end position="60"/>
    </location>
</feature>
<dbReference type="EMBL" id="CP055901">
    <property type="protein sequence ID" value="QKX60154.1"/>
    <property type="molecule type" value="Genomic_DNA"/>
</dbReference>
<evidence type="ECO:0000256" key="4">
    <source>
        <dbReference type="SAM" id="MobiDB-lite"/>
    </source>
</evidence>
<dbReference type="Proteomes" id="UP000509510">
    <property type="component" value="Chromosome IV"/>
</dbReference>
<dbReference type="PROSITE" id="PS50188">
    <property type="entry name" value="B302_SPRY"/>
    <property type="match status" value="1"/>
</dbReference>
<gene>
    <name evidence="6" type="ORF">TRUGW13939_07297</name>
</gene>
<dbReference type="Gene3D" id="2.60.120.920">
    <property type="match status" value="1"/>
</dbReference>
<dbReference type="CDD" id="cd12872">
    <property type="entry name" value="SPRY_Ash2"/>
    <property type="match status" value="1"/>
</dbReference>
<organism evidence="6 7">
    <name type="scientific">Talaromyces rugulosus</name>
    <name type="common">Penicillium rugulosum</name>
    <dbReference type="NCBI Taxonomy" id="121627"/>
    <lineage>
        <taxon>Eukaryota</taxon>
        <taxon>Fungi</taxon>
        <taxon>Dikarya</taxon>
        <taxon>Ascomycota</taxon>
        <taxon>Pezizomycotina</taxon>
        <taxon>Eurotiomycetes</taxon>
        <taxon>Eurotiomycetidae</taxon>
        <taxon>Eurotiales</taxon>
        <taxon>Trichocomaceae</taxon>
        <taxon>Talaromyces</taxon>
        <taxon>Talaromyces sect. Islandici</taxon>
    </lineage>
</organism>
<dbReference type="SUPFAM" id="SSF49899">
    <property type="entry name" value="Concanavalin A-like lectins/glucanases"/>
    <property type="match status" value="1"/>
</dbReference>
<dbReference type="GO" id="GO:0048188">
    <property type="term" value="C:Set1C/COMPASS complex"/>
    <property type="evidence" value="ECO:0007669"/>
    <property type="project" value="InterPro"/>
</dbReference>
<dbReference type="InterPro" id="IPR003877">
    <property type="entry name" value="SPRY_dom"/>
</dbReference>
<dbReference type="RefSeq" id="XP_035346331.1">
    <property type="nucleotide sequence ID" value="XM_035490438.1"/>
</dbReference>
<dbReference type="PANTHER" id="PTHR10598:SF0">
    <property type="entry name" value="SET1_ASH2 HISTONE METHYLTRANSFERASE COMPLEX SUBUNIT ASH2"/>
    <property type="match status" value="1"/>
</dbReference>
<dbReference type="InterPro" id="IPR037353">
    <property type="entry name" value="ASH2"/>
</dbReference>
<reference evidence="7" key="1">
    <citation type="submission" date="2020-06" db="EMBL/GenBank/DDBJ databases">
        <title>A chromosome-scale genome assembly of Talaromyces rugulosus W13939.</title>
        <authorList>
            <person name="Wang B."/>
            <person name="Guo L."/>
            <person name="Ye K."/>
            <person name="Wang L."/>
        </authorList>
    </citation>
    <scope>NUCLEOTIDE SEQUENCE [LARGE SCALE GENOMIC DNA]</scope>
    <source>
        <strain evidence="7">W13939</strain>
    </source>
</reference>
<feature type="compositionally biased region" description="Polar residues" evidence="4">
    <location>
        <begin position="14"/>
        <end position="29"/>
    </location>
</feature>
<proteinExistence type="inferred from homology"/>
<evidence type="ECO:0000256" key="1">
    <source>
        <dbReference type="ARBA" id="ARBA00004123"/>
    </source>
</evidence>
<feature type="compositionally biased region" description="Low complexity" evidence="4">
    <location>
        <begin position="1"/>
        <end position="13"/>
    </location>
</feature>
<evidence type="ECO:0000256" key="3">
    <source>
        <dbReference type="ARBA" id="ARBA00038149"/>
    </source>
</evidence>
<evidence type="ECO:0000313" key="7">
    <source>
        <dbReference type="Proteomes" id="UP000509510"/>
    </source>
</evidence>
<sequence length="630" mass="68295">MSSLPPGSAPASSINSPVHTPTIASNPMTDAQAKASPAPSVPTAAERSKRNKKDSRKKREAKGLDPDGSAAPPKKKAVVAAASGRPSALLSMLRPQLLAEPRISDMYPPQSKQLNFLYRKVSSVLNQAWDFHEVAEKLTNKNGFRYSYAISDPNFTNIKYRQTDVAPYHTRFSFEDSPAAIAFTKDGLAVATSDAWHSARANVCAREGAYYYEARVISGIVKDSQSNTATPSRGHVRLGFARREAELDVNVGVDCYGYGIRDVNGEVINRMRCEHFFEKGESINEGDVIGLLITLPPLSLHKQVVEGTYDPEKQHSSSSPPVLNFIRDRIPFHLKSDFCWQQSNIYPSKQLRDYAFNLKETPTFGPPSPSNDEDASLRTLPGSSITIYKNGVKMGTPFKDLFAFLPPASRLTNGTNNLGIGERENADDGMIGYFPTVSCYGGGAVECRFEAPWWFGPPVSVSSSIVKSEEDESANCNDNPIPVKPFGERFNDQIVEDIVADIVDDVEAMILWGGDNNNNNNNTAAANRNTSTKPLPPAQQQQPPAISVIDTEFSTSSSPIVATANGGGADIVQQGISAVYEAAASNDISTNPTTVIAGNNGNNNMDVSQNEVNQPSTADDNTNEDVEMTT</sequence>
<dbReference type="OrthoDB" id="10266026at2759"/>
<feature type="domain" description="B30.2/SPRY" evidence="5">
    <location>
        <begin position="150"/>
        <end position="363"/>
    </location>
</feature>
<feature type="region of interest" description="Disordered" evidence="4">
    <location>
        <begin position="1"/>
        <end position="81"/>
    </location>
</feature>
<dbReference type="GO" id="GO:0000976">
    <property type="term" value="F:transcription cis-regulatory region binding"/>
    <property type="evidence" value="ECO:0007669"/>
    <property type="project" value="TreeGrafter"/>
</dbReference>
<feature type="compositionally biased region" description="Acidic residues" evidence="4">
    <location>
        <begin position="621"/>
        <end position="630"/>
    </location>
</feature>
<feature type="compositionally biased region" description="Polar residues" evidence="4">
    <location>
        <begin position="594"/>
        <end position="620"/>
    </location>
</feature>
<evidence type="ECO:0000259" key="5">
    <source>
        <dbReference type="PROSITE" id="PS50188"/>
    </source>
</evidence>
<evidence type="ECO:0000256" key="2">
    <source>
        <dbReference type="ARBA" id="ARBA00023242"/>
    </source>
</evidence>
<dbReference type="SMART" id="SM00449">
    <property type="entry name" value="SPRY"/>
    <property type="match status" value="1"/>
</dbReference>
<name>A0A7H8R1C2_TALRU</name>
<feature type="region of interest" description="Disordered" evidence="4">
    <location>
        <begin position="516"/>
        <end position="541"/>
    </location>
</feature>
<accession>A0A7H8R1C2</accession>
<feature type="region of interest" description="Disordered" evidence="4">
    <location>
        <begin position="594"/>
        <end position="630"/>
    </location>
</feature>
<dbReference type="PANTHER" id="PTHR10598">
    <property type="entry name" value="SET1/ASH2 HISTONE METHYLTRANSFERASE COMPLEX SUBUNIT ASH2"/>
    <property type="match status" value="1"/>
</dbReference>
<keyword evidence="7" id="KW-1185">Reference proteome</keyword>
<keyword evidence="2" id="KW-0539">Nucleus</keyword>
<dbReference type="GeneID" id="55994790"/>
<dbReference type="InterPro" id="IPR001870">
    <property type="entry name" value="B30.2/SPRY"/>
</dbReference>
<comment type="subcellular location">
    <subcellularLocation>
        <location evidence="1">Nucleus</location>
    </subcellularLocation>
</comment>
<evidence type="ECO:0000313" key="6">
    <source>
        <dbReference type="EMBL" id="QKX60154.1"/>
    </source>
</evidence>
<dbReference type="KEGG" id="trg:TRUGW13939_07297"/>
<dbReference type="InterPro" id="IPR013320">
    <property type="entry name" value="ConA-like_dom_sf"/>
</dbReference>
<dbReference type="InterPro" id="IPR043136">
    <property type="entry name" value="B30.2/SPRY_sf"/>
</dbReference>
<protein>
    <recommendedName>
        <fullName evidence="5">B30.2/SPRY domain-containing protein</fullName>
    </recommendedName>
</protein>
<dbReference type="AlphaFoldDB" id="A0A7H8R1C2"/>